<name>A0A3P7KAF0_STRVU</name>
<feature type="compositionally biased region" description="Basic and acidic residues" evidence="1">
    <location>
        <begin position="17"/>
        <end position="32"/>
    </location>
</feature>
<dbReference type="AlphaFoldDB" id="A0A3P7KAF0"/>
<dbReference type="PANTHER" id="PTHR39355:SF1">
    <property type="entry name" value="PROTEIN CBG20624"/>
    <property type="match status" value="1"/>
</dbReference>
<dbReference type="PANTHER" id="PTHR39355">
    <property type="entry name" value="PROTEIN CBG20624"/>
    <property type="match status" value="1"/>
</dbReference>
<evidence type="ECO:0000313" key="4">
    <source>
        <dbReference type="Proteomes" id="UP000270094"/>
    </source>
</evidence>
<dbReference type="InterPro" id="IPR040019">
    <property type="entry name" value="C27D6.3-like"/>
</dbReference>
<proteinExistence type="predicted"/>
<reference evidence="3 4" key="1">
    <citation type="submission" date="2018-11" db="EMBL/GenBank/DDBJ databases">
        <authorList>
            <consortium name="Pathogen Informatics"/>
        </authorList>
    </citation>
    <scope>NUCLEOTIDE SEQUENCE [LARGE SCALE GENOMIC DNA]</scope>
</reference>
<protein>
    <submittedName>
        <fullName evidence="3">Uncharacterized protein</fullName>
    </submittedName>
</protein>
<feature type="compositionally biased region" description="Basic residues" evidence="1">
    <location>
        <begin position="58"/>
        <end position="76"/>
    </location>
</feature>
<evidence type="ECO:0000256" key="1">
    <source>
        <dbReference type="SAM" id="MobiDB-lite"/>
    </source>
</evidence>
<keyword evidence="2" id="KW-0812">Transmembrane</keyword>
<keyword evidence="2" id="KW-1133">Transmembrane helix</keyword>
<organism evidence="3 4">
    <name type="scientific">Strongylus vulgaris</name>
    <name type="common">Blood worm</name>
    <dbReference type="NCBI Taxonomy" id="40348"/>
    <lineage>
        <taxon>Eukaryota</taxon>
        <taxon>Metazoa</taxon>
        <taxon>Ecdysozoa</taxon>
        <taxon>Nematoda</taxon>
        <taxon>Chromadorea</taxon>
        <taxon>Rhabditida</taxon>
        <taxon>Rhabditina</taxon>
        <taxon>Rhabditomorpha</taxon>
        <taxon>Strongyloidea</taxon>
        <taxon>Strongylidae</taxon>
        <taxon>Strongylus</taxon>
    </lineage>
</organism>
<feature type="region of interest" description="Disordered" evidence="1">
    <location>
        <begin position="1"/>
        <end position="78"/>
    </location>
</feature>
<keyword evidence="2" id="KW-0472">Membrane</keyword>
<gene>
    <name evidence="3" type="ORF">SVUK_LOCUS10</name>
</gene>
<feature type="compositionally biased region" description="Low complexity" evidence="1">
    <location>
        <begin position="40"/>
        <end position="57"/>
    </location>
</feature>
<dbReference type="OrthoDB" id="5876485at2759"/>
<evidence type="ECO:0000256" key="2">
    <source>
        <dbReference type="SAM" id="Phobius"/>
    </source>
</evidence>
<keyword evidence="4" id="KW-1185">Reference proteome</keyword>
<dbReference type="Proteomes" id="UP000270094">
    <property type="component" value="Unassembled WGS sequence"/>
</dbReference>
<evidence type="ECO:0000313" key="3">
    <source>
        <dbReference type="EMBL" id="VDM65012.1"/>
    </source>
</evidence>
<accession>A0A3P7KAF0</accession>
<feature type="transmembrane region" description="Helical" evidence="2">
    <location>
        <begin position="84"/>
        <end position="117"/>
    </location>
</feature>
<sequence length="133" mass="14729">MVVDNDPVSFTGAVDPEESKPSKEADMMELVHKLKREKAGATSGSETGTETSASTGTGKKKSKKKKKRKKKMKRKRDRYESQNFLLRIEGTLCCASLIIATVWIISIFIALIVFLVWAEFSISATITSVKEGK</sequence>
<dbReference type="EMBL" id="UYYB01000013">
    <property type="protein sequence ID" value="VDM65012.1"/>
    <property type="molecule type" value="Genomic_DNA"/>
</dbReference>